<feature type="domain" description="WH2" evidence="21">
    <location>
        <begin position="1366"/>
        <end position="1383"/>
    </location>
</feature>
<evidence type="ECO:0000256" key="5">
    <source>
        <dbReference type="ARBA" id="ARBA00011159"/>
    </source>
</evidence>
<feature type="region of interest" description="Disordered" evidence="18">
    <location>
        <begin position="933"/>
        <end position="1370"/>
    </location>
</feature>
<feature type="domain" description="EF-hand" evidence="20">
    <location>
        <begin position="505"/>
        <end position="540"/>
    </location>
</feature>
<feature type="compositionally biased region" description="Pro residues" evidence="18">
    <location>
        <begin position="1285"/>
        <end position="1328"/>
    </location>
</feature>
<dbReference type="InterPro" id="IPR011992">
    <property type="entry name" value="EF-hand-dom_pair"/>
</dbReference>
<keyword evidence="11" id="KW-0677">Repeat</keyword>
<feature type="region of interest" description="Disordered" evidence="18">
    <location>
        <begin position="249"/>
        <end position="269"/>
    </location>
</feature>
<name>A0AB34PWG9_CANAX</name>
<evidence type="ECO:0000256" key="18">
    <source>
        <dbReference type="SAM" id="MobiDB-lite"/>
    </source>
</evidence>
<feature type="compositionally biased region" description="Polar residues" evidence="18">
    <location>
        <begin position="324"/>
        <end position="342"/>
    </location>
</feature>
<dbReference type="SUPFAM" id="SSF47473">
    <property type="entry name" value="EF-hand"/>
    <property type="match status" value="2"/>
</dbReference>
<keyword evidence="12" id="KW-0967">Endosome</keyword>
<evidence type="ECO:0000256" key="9">
    <source>
        <dbReference type="ARBA" id="ARBA00022490"/>
    </source>
</evidence>
<dbReference type="Gene3D" id="1.10.238.10">
    <property type="entry name" value="EF-hand"/>
    <property type="match status" value="2"/>
</dbReference>
<evidence type="ECO:0000256" key="1">
    <source>
        <dbReference type="ARBA" id="ARBA00004125"/>
    </source>
</evidence>
<feature type="compositionally biased region" description="Polar residues" evidence="18">
    <location>
        <begin position="249"/>
        <end position="267"/>
    </location>
</feature>
<evidence type="ECO:0000259" key="19">
    <source>
        <dbReference type="PROSITE" id="PS50031"/>
    </source>
</evidence>
<feature type="compositionally biased region" description="Basic and acidic residues" evidence="18">
    <location>
        <begin position="878"/>
        <end position="893"/>
    </location>
</feature>
<evidence type="ECO:0000313" key="23">
    <source>
        <dbReference type="Proteomes" id="UP000030161"/>
    </source>
</evidence>
<dbReference type="InterPro" id="IPR000261">
    <property type="entry name" value="EH_dom"/>
</dbReference>
<feature type="compositionally biased region" description="Low complexity" evidence="18">
    <location>
        <begin position="343"/>
        <end position="371"/>
    </location>
</feature>
<feature type="compositionally biased region" description="Basic and acidic residues" evidence="18">
    <location>
        <begin position="1033"/>
        <end position="1050"/>
    </location>
</feature>
<feature type="compositionally biased region" description="Polar residues" evidence="18">
    <location>
        <begin position="1000"/>
        <end position="1016"/>
    </location>
</feature>
<feature type="compositionally biased region" description="Basic and acidic residues" evidence="18">
    <location>
        <begin position="1238"/>
        <end position="1250"/>
    </location>
</feature>
<proteinExistence type="inferred from homology"/>
<accession>A0AB34PWG9</accession>
<protein>
    <recommendedName>
        <fullName evidence="6">Actin cytoskeleton-regulatory complex protein PAN1</fullName>
    </recommendedName>
    <alternativeName>
        <fullName evidence="7">Actin cytoskeleton-regulatory complex protein pan1</fullName>
    </alternativeName>
</protein>
<evidence type="ECO:0000256" key="2">
    <source>
        <dbReference type="ARBA" id="ARBA00004134"/>
    </source>
</evidence>
<feature type="compositionally biased region" description="Polar residues" evidence="18">
    <location>
        <begin position="1252"/>
        <end position="1269"/>
    </location>
</feature>
<evidence type="ECO:0000256" key="10">
    <source>
        <dbReference type="ARBA" id="ARBA00022583"/>
    </source>
</evidence>
<dbReference type="Proteomes" id="UP000030161">
    <property type="component" value="Unassembled WGS sequence"/>
</dbReference>
<dbReference type="SMART" id="SM00027">
    <property type="entry name" value="EH"/>
    <property type="match status" value="2"/>
</dbReference>
<feature type="region of interest" description="Disordered" evidence="18">
    <location>
        <begin position="318"/>
        <end position="383"/>
    </location>
</feature>
<comment type="similarity">
    <text evidence="4">Belongs to the PAN1 family.</text>
</comment>
<keyword evidence="14" id="KW-0472">Membrane</keyword>
<evidence type="ECO:0000256" key="15">
    <source>
        <dbReference type="ARBA" id="ARBA00023203"/>
    </source>
</evidence>
<feature type="region of interest" description="Disordered" evidence="18">
    <location>
        <begin position="746"/>
        <end position="771"/>
    </location>
</feature>
<dbReference type="GO" id="GO:0005509">
    <property type="term" value="F:calcium ion binding"/>
    <property type="evidence" value="ECO:0007669"/>
    <property type="project" value="InterPro"/>
</dbReference>
<evidence type="ECO:0000256" key="13">
    <source>
        <dbReference type="ARBA" id="ARBA00023054"/>
    </source>
</evidence>
<evidence type="ECO:0000256" key="12">
    <source>
        <dbReference type="ARBA" id="ARBA00022753"/>
    </source>
</evidence>
<comment type="subcellular location">
    <subcellularLocation>
        <location evidence="3">Cell membrane</location>
        <topology evidence="3">Peripheral membrane protein</topology>
        <orientation evidence="3">Cytoplasmic side</orientation>
    </subcellularLocation>
    <subcellularLocation>
        <location evidence="2">Cytoplasm</location>
        <location evidence="2">Cytoskeleton</location>
        <location evidence="2">Actin patch</location>
    </subcellularLocation>
    <subcellularLocation>
        <location evidence="1">Endosome membrane</location>
        <topology evidence="1">Peripheral membrane protein</topology>
        <orientation evidence="1">Cytoplasmic side</orientation>
    </subcellularLocation>
</comment>
<dbReference type="PROSITE" id="PS50031">
    <property type="entry name" value="EH"/>
    <property type="match status" value="2"/>
</dbReference>
<comment type="subunit">
    <text evidence="5">Component of the PAN1 actin cytoskeleton-regulatory complex.</text>
</comment>
<keyword evidence="16" id="KW-0206">Cytoskeleton</keyword>
<evidence type="ECO:0000256" key="7">
    <source>
        <dbReference type="ARBA" id="ARBA00020728"/>
    </source>
</evidence>
<feature type="compositionally biased region" description="Polar residues" evidence="18">
    <location>
        <begin position="1090"/>
        <end position="1133"/>
    </location>
</feature>
<evidence type="ECO:0000259" key="20">
    <source>
        <dbReference type="PROSITE" id="PS50222"/>
    </source>
</evidence>
<dbReference type="InterPro" id="IPR013182">
    <property type="entry name" value="DUF1720"/>
</dbReference>
<dbReference type="EMBL" id="AJIX01000012">
    <property type="protein sequence ID" value="KGR14883.1"/>
    <property type="molecule type" value="Genomic_DNA"/>
</dbReference>
<keyword evidence="8" id="KW-1003">Cell membrane</keyword>
<feature type="region of interest" description="Disordered" evidence="18">
    <location>
        <begin position="1"/>
        <end position="20"/>
    </location>
</feature>
<feature type="compositionally biased region" description="Polar residues" evidence="18">
    <location>
        <begin position="895"/>
        <end position="904"/>
    </location>
</feature>
<dbReference type="PROSITE" id="PS51082">
    <property type="entry name" value="WH2"/>
    <property type="match status" value="1"/>
</dbReference>
<evidence type="ECO:0000256" key="17">
    <source>
        <dbReference type="ARBA" id="ARBA00025194"/>
    </source>
</evidence>
<feature type="region of interest" description="Disordered" evidence="18">
    <location>
        <begin position="1378"/>
        <end position="1397"/>
    </location>
</feature>
<evidence type="ECO:0000256" key="14">
    <source>
        <dbReference type="ARBA" id="ARBA00023136"/>
    </source>
</evidence>
<feature type="compositionally biased region" description="Pro residues" evidence="18">
    <location>
        <begin position="1338"/>
        <end position="1351"/>
    </location>
</feature>
<evidence type="ECO:0000313" key="22">
    <source>
        <dbReference type="EMBL" id="KGR14883.1"/>
    </source>
</evidence>
<reference evidence="22 23" key="1">
    <citation type="submission" date="2013-12" db="EMBL/GenBank/DDBJ databases">
        <title>The Genome Sequence of Candida albicans P78048.</title>
        <authorList>
            <consortium name="The Broad Institute Genome Sequencing Platform"/>
            <consortium name="The Broad Institute Genome Sequencing Center for Infectious Disease"/>
            <person name="Cuomo C."/>
            <person name="Bennett R."/>
            <person name="Hirakawa M."/>
            <person name="Noverr M."/>
            <person name="Mitchell A."/>
            <person name="Young S.K."/>
            <person name="Zeng Q."/>
            <person name="Gargeya S."/>
            <person name="Fitzgerald M."/>
            <person name="Abouelleil A."/>
            <person name="Alvarado L."/>
            <person name="Berlin A.M."/>
            <person name="Chapman S.B."/>
            <person name="Dewar J."/>
            <person name="Goldberg J."/>
            <person name="Griggs A."/>
            <person name="Gujja S."/>
            <person name="Hansen M."/>
            <person name="Howarth C."/>
            <person name="Imamovic A."/>
            <person name="Larimer J."/>
            <person name="McCowan C."/>
            <person name="Murphy C."/>
            <person name="Pearson M."/>
            <person name="Priest M."/>
            <person name="Roberts A."/>
            <person name="Saif S."/>
            <person name="Shea T."/>
            <person name="Sykes S."/>
            <person name="Wortman J."/>
            <person name="Nusbaum C."/>
            <person name="Birren B."/>
        </authorList>
    </citation>
    <scope>NUCLEOTIDE SEQUENCE [LARGE SCALE GENOMIC DNA]</scope>
    <source>
        <strain evidence="22 23">P78048</strain>
    </source>
</reference>
<feature type="domain" description="EH" evidence="19">
    <location>
        <begin position="472"/>
        <end position="561"/>
    </location>
</feature>
<feature type="domain" description="EH" evidence="19">
    <location>
        <begin position="122"/>
        <end position="211"/>
    </location>
</feature>
<feature type="compositionally biased region" description="Polar residues" evidence="18">
    <location>
        <begin position="374"/>
        <end position="383"/>
    </location>
</feature>
<dbReference type="SMART" id="SM00054">
    <property type="entry name" value="EFh"/>
    <property type="match status" value="2"/>
</dbReference>
<dbReference type="GO" id="GO:0003779">
    <property type="term" value="F:actin binding"/>
    <property type="evidence" value="ECO:0007669"/>
    <property type="project" value="UniProtKB-KW"/>
</dbReference>
<gene>
    <name evidence="22" type="ORF">MG3_01754</name>
</gene>
<feature type="compositionally biased region" description="Acidic residues" evidence="18">
    <location>
        <begin position="1197"/>
        <end position="1206"/>
    </location>
</feature>
<evidence type="ECO:0000256" key="11">
    <source>
        <dbReference type="ARBA" id="ARBA00022737"/>
    </source>
</evidence>
<dbReference type="PROSITE" id="PS50222">
    <property type="entry name" value="EF_HAND_2"/>
    <property type="match status" value="1"/>
</dbReference>
<feature type="region of interest" description="Disordered" evidence="18">
    <location>
        <begin position="569"/>
        <end position="630"/>
    </location>
</feature>
<dbReference type="FunFam" id="1.10.238.10:FF:000354">
    <property type="entry name" value="Actin cytoskeleton-regulatory complex protein pan1"/>
    <property type="match status" value="1"/>
</dbReference>
<organism evidence="22 23">
    <name type="scientific">Candida albicans P78048</name>
    <dbReference type="NCBI Taxonomy" id="1094989"/>
    <lineage>
        <taxon>Eukaryota</taxon>
        <taxon>Fungi</taxon>
        <taxon>Dikarya</taxon>
        <taxon>Ascomycota</taxon>
        <taxon>Saccharomycotina</taxon>
        <taxon>Pichiomycetes</taxon>
        <taxon>Debaryomycetaceae</taxon>
        <taxon>Candida/Lodderomyces clade</taxon>
        <taxon>Candida</taxon>
    </lineage>
</organism>
<dbReference type="InterPro" id="IPR002048">
    <property type="entry name" value="EF_hand_dom"/>
</dbReference>
<keyword evidence="9" id="KW-0963">Cytoplasm</keyword>
<comment type="function">
    <text evidence="17">Component of the PAN1 actin cytoskeleton-regulatory complex required for the internalization of endosomes during actin-coupled endocytosis. The complex links the site of endocytosis to the cell membrane-associated actin cytoskeleton. Mediates uptake of external molecules and vacuolar degradation of plasma membrane proteins. Plays a role in the proper organization of the cell membrane-associated actin cytoskeleton and promotes its destabilization.</text>
</comment>
<feature type="compositionally biased region" description="Polar residues" evidence="18">
    <location>
        <begin position="1353"/>
        <end position="1363"/>
    </location>
</feature>
<feature type="compositionally biased region" description="Low complexity" evidence="18">
    <location>
        <begin position="1147"/>
        <end position="1162"/>
    </location>
</feature>
<dbReference type="Pfam" id="PF08226">
    <property type="entry name" value="DUF1720"/>
    <property type="match status" value="2"/>
</dbReference>
<dbReference type="InterPro" id="IPR003124">
    <property type="entry name" value="WH2_dom"/>
</dbReference>
<dbReference type="PANTHER" id="PTHR11216">
    <property type="entry name" value="EH DOMAIN"/>
    <property type="match status" value="1"/>
</dbReference>
<dbReference type="GO" id="GO:0005886">
    <property type="term" value="C:plasma membrane"/>
    <property type="evidence" value="ECO:0007669"/>
    <property type="project" value="UniProtKB-SubCell"/>
</dbReference>
<feature type="compositionally biased region" description="Basic and acidic residues" evidence="18">
    <location>
        <begin position="1057"/>
        <end position="1078"/>
    </location>
</feature>
<dbReference type="GO" id="GO:0030479">
    <property type="term" value="C:actin cortical patch"/>
    <property type="evidence" value="ECO:0007669"/>
    <property type="project" value="UniProtKB-SubCell"/>
</dbReference>
<comment type="caution">
    <text evidence="22">The sequence shown here is derived from an EMBL/GenBank/DDBJ whole genome shotgun (WGS) entry which is preliminary data.</text>
</comment>
<evidence type="ECO:0000256" key="4">
    <source>
        <dbReference type="ARBA" id="ARBA00009351"/>
    </source>
</evidence>
<keyword evidence="13" id="KW-0175">Coiled coil</keyword>
<evidence type="ECO:0000256" key="8">
    <source>
        <dbReference type="ARBA" id="ARBA00022475"/>
    </source>
</evidence>
<dbReference type="PANTHER" id="PTHR11216:SF173">
    <property type="entry name" value="ACTIN CYTOSKELETON-REGULATORY COMPLEX PROTEIN PAN1"/>
    <property type="match status" value="1"/>
</dbReference>
<dbReference type="Pfam" id="PF12763">
    <property type="entry name" value="EH"/>
    <property type="match status" value="2"/>
</dbReference>
<feature type="region of interest" description="Disordered" evidence="18">
    <location>
        <begin position="878"/>
        <end position="916"/>
    </location>
</feature>
<feature type="compositionally biased region" description="Acidic residues" evidence="18">
    <location>
        <begin position="1023"/>
        <end position="1032"/>
    </location>
</feature>
<evidence type="ECO:0000259" key="21">
    <source>
        <dbReference type="PROSITE" id="PS51082"/>
    </source>
</evidence>
<dbReference type="GO" id="GO:0006897">
    <property type="term" value="P:endocytosis"/>
    <property type="evidence" value="ECO:0007669"/>
    <property type="project" value="UniProtKB-KW"/>
</dbReference>
<dbReference type="GO" id="GO:0060090">
    <property type="term" value="F:molecular adaptor activity"/>
    <property type="evidence" value="ECO:0007669"/>
    <property type="project" value="TreeGrafter"/>
</dbReference>
<feature type="compositionally biased region" description="Basic and acidic residues" evidence="18">
    <location>
        <begin position="1172"/>
        <end position="1181"/>
    </location>
</feature>
<dbReference type="GO" id="GO:0010008">
    <property type="term" value="C:endosome membrane"/>
    <property type="evidence" value="ECO:0007669"/>
    <property type="project" value="UniProtKB-SubCell"/>
</dbReference>
<dbReference type="FunFam" id="1.10.238.10:FF:000349">
    <property type="entry name" value="Actin cytoskeleton-regulatory complex protein PAN1"/>
    <property type="match status" value="1"/>
</dbReference>
<keyword evidence="15" id="KW-0009">Actin-binding</keyword>
<keyword evidence="10" id="KW-0254">Endocytosis</keyword>
<sequence length="1397" mass="152562">MYNPYQQQQQGMGYNPQQQTGYGYNNYQMPQQPQFNQQPMYPQATGFVPQQPNLYGSNFQTSGGSGMAPQQTGFSQQQTMQPQQTGYIQTQPTGFGGTAPIVTENSELKIPSIRLSFISAEDQKKFEHLFRTAVPKGEQSISGDSASGILLRSGLSAVTLAEIWNLSDIDKTGSLLFPEFALSLHLCSMAKRGEPLPGILPEKWLNEVRSFVDQINFTVPDDPSKILANTPFANFAPKKESDWLAPQSTGYLQNQSAPPMTSFQPQVTGFGGQGLVSQATGGVPMPSTTFGNAAGLTAQRTGGGTLIPLQPQQTAGLIPAQKTGPLNPQTTGFNQQSLQQQRTGGLPQQLTGYQGPPQGQGQQLQQQRTGGFPQVQSQPTGGFVPQTSFQQPQLVSQRTGPMQAQPTGSLQAQPTGRPGEWGFVSMPTGGIPGLNAMQQHFLPNNQLPTSNLHSAMDNKLKENVTWAITKQEKQIYDGLFQAWDNQKKGYVDSNVALNVFTKSGLSRSDLESIWTLVDTDDTGKLNKNQFAVAMHLIYRRLNGYDIPLRLPPELIPPADRTLKDTMDSLKNSLKGGVNNKPTKPPKPQSKPDGTRFKNDDNNFGYVSNVRHRRKSTSDESHKSSVKSSSDYDLSIEDMKKLIHEKRILLDALDTEDQANNYSRSSSSMHEKQIIENLKKEIMAVQTKLDERGNDGPSSDERNKLLATLDHLTRDVVPKLISDIHKVNQEISRKKAEVFKLELLKKNPSWNPEDDESQIQGTGPNGEVTDYDRIKYQSRQKLKQRMAALTGKSTGGNSDLDLELKQATEKAQDEASRQSEMIQDIAAGIKTMEDECAAKLSSSVTEDVGHEKWEQGKGISSEVAKFVKELEVFSKEQRRNIAKSQKQEQAREPFAKQQTNASLVSDSGAAKSAYATPEERAAYIKQQAEKRMNERLAKLGITRKSKSTEQKPPVESKSVSNHSPVPDSEVKSVTRNANEVEEQKPKPDSQPVSKNREPAEQPNSKADTNSVGSQNVVSNTNDDTSGDDDDEEEYKAILKQKQEMEARERERKLRKQKAKEERLAKIKKEMEEMKKREMEESQDEEEEEAKQVTSVHVSRAQSSNANSNVIPQQETATENVNTVSQPTSTDTAKQSYHPHESNPFSKMNNNTSQNSTVTNTGTNPFFKSTSQETKIDPHKAEAQRASQRGVASSGGWSDSEEEESEEESPNRAGAAKLASLLFGGMPQPPTTSSSSLNNDTEKVSEQEHENAKQVASTPLSNDDNGKTDSGPSGFAGENESSFSQAPPIPVDAPPAPNSIPPPPPPPPQFSNEAPPVPDSIPPPPPPPSVPSTVPALPDSMPPPPPPPPPPAAPNNTSSSQQASGAPNIGALLGQITGGASLRKVETKVSSGATVGRVL</sequence>
<evidence type="ECO:0000256" key="3">
    <source>
        <dbReference type="ARBA" id="ARBA00004413"/>
    </source>
</evidence>
<evidence type="ECO:0000256" key="16">
    <source>
        <dbReference type="ARBA" id="ARBA00023212"/>
    </source>
</evidence>
<evidence type="ECO:0000256" key="6">
    <source>
        <dbReference type="ARBA" id="ARBA00015110"/>
    </source>
</evidence>
<dbReference type="CDD" id="cd00052">
    <property type="entry name" value="EH"/>
    <property type="match status" value="2"/>
</dbReference>
<dbReference type="GO" id="GO:0016197">
    <property type="term" value="P:endosomal transport"/>
    <property type="evidence" value="ECO:0007669"/>
    <property type="project" value="TreeGrafter"/>
</dbReference>